<feature type="compositionally biased region" description="Basic and acidic residues" evidence="1">
    <location>
        <begin position="38"/>
        <end position="48"/>
    </location>
</feature>
<evidence type="ECO:0000259" key="2">
    <source>
        <dbReference type="Pfam" id="PF23399"/>
    </source>
</evidence>
<feature type="domain" description="LTI65/LTI78 N-terminal" evidence="3">
    <location>
        <begin position="43"/>
        <end position="104"/>
    </location>
</feature>
<dbReference type="GO" id="GO:0006950">
    <property type="term" value="P:response to stress"/>
    <property type="evidence" value="ECO:0007669"/>
    <property type="project" value="TreeGrafter"/>
</dbReference>
<feature type="region of interest" description="Disordered" evidence="1">
    <location>
        <begin position="1"/>
        <end position="131"/>
    </location>
</feature>
<evidence type="ECO:0000256" key="1">
    <source>
        <dbReference type="SAM" id="MobiDB-lite"/>
    </source>
</evidence>
<feature type="region of interest" description="Disordered" evidence="1">
    <location>
        <begin position="324"/>
        <end position="391"/>
    </location>
</feature>
<name>A0A6L5B9S1_APIGR</name>
<feature type="domain" description="LTI65/LTI78 PGEED repeat" evidence="2">
    <location>
        <begin position="294"/>
        <end position="323"/>
    </location>
</feature>
<feature type="compositionally biased region" description="Basic and acidic residues" evidence="1">
    <location>
        <begin position="325"/>
        <end position="334"/>
    </location>
</feature>
<dbReference type="GO" id="GO:0009737">
    <property type="term" value="P:response to abscisic acid"/>
    <property type="evidence" value="ECO:0007669"/>
    <property type="project" value="InterPro"/>
</dbReference>
<dbReference type="EMBL" id="WRXP01001647">
    <property type="protein sequence ID" value="KAF1002155.1"/>
    <property type="molecule type" value="Genomic_DNA"/>
</dbReference>
<evidence type="ECO:0000313" key="4">
    <source>
        <dbReference type="EMBL" id="KAF1002155.1"/>
    </source>
</evidence>
<feature type="compositionally biased region" description="Polar residues" evidence="1">
    <location>
        <begin position="27"/>
        <end position="37"/>
    </location>
</feature>
<dbReference type="InterPro" id="IPR037491">
    <property type="entry name" value="LTI78/LTI65"/>
</dbReference>
<gene>
    <name evidence="4" type="ORF">AG4045_028437</name>
</gene>
<evidence type="ECO:0008006" key="6">
    <source>
        <dbReference type="Google" id="ProtNLM"/>
    </source>
</evidence>
<organism evidence="4 5">
    <name type="scientific">Apium graveolens</name>
    <name type="common">Celery</name>
    <dbReference type="NCBI Taxonomy" id="4045"/>
    <lineage>
        <taxon>Eukaryota</taxon>
        <taxon>Viridiplantae</taxon>
        <taxon>Streptophyta</taxon>
        <taxon>Embryophyta</taxon>
        <taxon>Tracheophyta</taxon>
        <taxon>Spermatophyta</taxon>
        <taxon>Magnoliopsida</taxon>
        <taxon>eudicotyledons</taxon>
        <taxon>Gunneridae</taxon>
        <taxon>Pentapetalae</taxon>
        <taxon>asterids</taxon>
        <taxon>campanulids</taxon>
        <taxon>Apiales</taxon>
        <taxon>Apiaceae</taxon>
        <taxon>Apioideae</taxon>
        <taxon>apioid superclade</taxon>
        <taxon>Apieae</taxon>
        <taxon>Apium</taxon>
    </lineage>
</organism>
<dbReference type="Proteomes" id="UP000593563">
    <property type="component" value="Unassembled WGS sequence"/>
</dbReference>
<dbReference type="Pfam" id="PF23399">
    <property type="entry name" value="LTI65_PGEED"/>
    <property type="match status" value="1"/>
</dbReference>
<feature type="compositionally biased region" description="Basic and acidic residues" evidence="1">
    <location>
        <begin position="352"/>
        <end position="366"/>
    </location>
</feature>
<dbReference type="InterPro" id="IPR056605">
    <property type="entry name" value="LTI65_LTI78_N"/>
</dbReference>
<comment type="caution">
    <text evidence="4">The sequence shown here is derived from an EMBL/GenBank/DDBJ whole genome shotgun (WGS) entry which is preliminary data.</text>
</comment>
<keyword evidence="5" id="KW-1185">Reference proteome</keyword>
<feature type="compositionally biased region" description="Polar residues" evidence="1">
    <location>
        <begin position="108"/>
        <end position="119"/>
    </location>
</feature>
<evidence type="ECO:0000259" key="3">
    <source>
        <dbReference type="Pfam" id="PF23403"/>
    </source>
</evidence>
<feature type="compositionally biased region" description="Basic residues" evidence="1">
    <location>
        <begin position="49"/>
        <end position="59"/>
    </location>
</feature>
<sequence length="439" mass="47662">MASPLSIYKAMESQQLPRTHGHHYESTDLSASPSAQHSGEEGHHEKPSVLKKVKAKAKKIKDTLTKHGHDHNHSQDEYEEDDEEEMVEDPEIHGAPIYESEAVRDATRASSGHPTTGGTNFDRPSMIVDPHYDSTKPISAGGTNLDRPSMVGDPHYDSAKPTAGRTNLDRPSMANPHYDSPIVDPETRPFAQWQVDEGHGKHLLKEHKHAPVPCKLVDTRSGEDVYPELPHKGINTRTGRNVREERKNPDQLGDSDAMEGIRRGIGTTGFEVDPQASGLGAETTQEKGGNVGQDKGVSVKEYWVEKLKPGEEDKALSSMITESFGKPKGEKMDEVPSGGGGERSISQIVSDAIHKREPEESEERKPMGKVTESGEVAKRLGTGEEGSGLENIGTGAGVVNKLTGAIGSWFGGHGGRAQSTPGTTLGKLNYFTYAFSYKH</sequence>
<protein>
    <recommendedName>
        <fullName evidence="6">Low-temperature-induced 65 kDa protein</fullName>
    </recommendedName>
</protein>
<dbReference type="PANTHER" id="PTHR33836">
    <property type="entry name" value="LOW-TEMPERATURE-INDUCED 65 KDA PROTEIN-RELATED"/>
    <property type="match status" value="1"/>
</dbReference>
<dbReference type="PANTHER" id="PTHR33836:SF1">
    <property type="entry name" value="LOW-TEMPERATURE-INDUCED 65 KDA PROTEIN-RELATED"/>
    <property type="match status" value="1"/>
</dbReference>
<feature type="compositionally biased region" description="Acidic residues" evidence="1">
    <location>
        <begin position="77"/>
        <end position="89"/>
    </location>
</feature>
<accession>A0A6L5B9S1</accession>
<dbReference type="InterPro" id="IPR057059">
    <property type="entry name" value="LTI65/LTI78_PGEED"/>
</dbReference>
<evidence type="ECO:0000313" key="5">
    <source>
        <dbReference type="Proteomes" id="UP000593563"/>
    </source>
</evidence>
<feature type="compositionally biased region" description="Basic and acidic residues" evidence="1">
    <location>
        <begin position="60"/>
        <end position="76"/>
    </location>
</feature>
<reference evidence="4" key="1">
    <citation type="submission" date="2020-01" db="EMBL/GenBank/DDBJ databases">
        <title>The Celery Genome Sequence Reveals Sequential Paleo-tetraploidization, Resistance Gene Elimination, Karyotype Evolution, and Functional Innovation in Apiales.</title>
        <authorList>
            <person name="Song X."/>
        </authorList>
    </citation>
    <scope>NUCLEOTIDE SEQUENCE</scope>
    <source>
        <tissue evidence="4">Leaf</tissue>
    </source>
</reference>
<proteinExistence type="predicted"/>
<dbReference type="Pfam" id="PF23403">
    <property type="entry name" value="LTI65_LTI78_N"/>
    <property type="match status" value="1"/>
</dbReference>
<dbReference type="AlphaFoldDB" id="A0A6L5B9S1"/>